<feature type="transmembrane region" description="Helical" evidence="1">
    <location>
        <begin position="6"/>
        <end position="25"/>
    </location>
</feature>
<keyword evidence="1" id="KW-1133">Transmembrane helix</keyword>
<dbReference type="RefSeq" id="WP_106471030.1">
    <property type="nucleotide sequence ID" value="NZ_CP027665.1"/>
</dbReference>
<accession>A0A2S0MLE8</accession>
<sequence>MELASTLAYLPLAATLAGILAGLAAGRLFVLRRALWLIAGLSLVALVLIVQLATVTEGHEAEAFQPFVVLTGALFPALFGAIVGLVGGNALRRRALPE</sequence>
<dbReference type="EMBL" id="CP027665">
    <property type="protein sequence ID" value="AVO36715.1"/>
    <property type="molecule type" value="Genomic_DNA"/>
</dbReference>
<evidence type="ECO:0000313" key="2">
    <source>
        <dbReference type="EMBL" id="AVO36715.1"/>
    </source>
</evidence>
<keyword evidence="3" id="KW-1185">Reference proteome</keyword>
<dbReference type="KEGG" id="thas:C6Y53_02735"/>
<gene>
    <name evidence="2" type="ORF">C6Y53_02735</name>
</gene>
<name>A0A2S0MLE8_9RHOB</name>
<dbReference type="Proteomes" id="UP000237655">
    <property type="component" value="Chromosome"/>
</dbReference>
<proteinExistence type="predicted"/>
<reference evidence="3" key="1">
    <citation type="submission" date="2018-03" db="EMBL/GenBank/DDBJ databases">
        <title>Genomic analysis of the strain SH-1 isolated from shrimp intestine.</title>
        <authorList>
            <person name="Kim Y.-S."/>
            <person name="Kim S.-E."/>
            <person name="Kim K.-H."/>
        </authorList>
    </citation>
    <scope>NUCLEOTIDE SEQUENCE [LARGE SCALE GENOMIC DNA]</scope>
    <source>
        <strain evidence="3">SH-1</strain>
    </source>
</reference>
<keyword evidence="1" id="KW-0812">Transmembrane</keyword>
<evidence type="ECO:0000256" key="1">
    <source>
        <dbReference type="SAM" id="Phobius"/>
    </source>
</evidence>
<keyword evidence="1" id="KW-0472">Membrane</keyword>
<organism evidence="2 3">
    <name type="scientific">Pukyongiella litopenaei</name>
    <dbReference type="NCBI Taxonomy" id="2605946"/>
    <lineage>
        <taxon>Bacteria</taxon>
        <taxon>Pseudomonadati</taxon>
        <taxon>Pseudomonadota</taxon>
        <taxon>Alphaproteobacteria</taxon>
        <taxon>Rhodobacterales</taxon>
        <taxon>Paracoccaceae</taxon>
        <taxon>Pukyongiella</taxon>
    </lineage>
</organism>
<dbReference type="AlphaFoldDB" id="A0A2S0MLE8"/>
<protein>
    <submittedName>
        <fullName evidence="2">Uncharacterized protein</fullName>
    </submittedName>
</protein>
<feature type="transmembrane region" description="Helical" evidence="1">
    <location>
        <begin position="34"/>
        <end position="55"/>
    </location>
</feature>
<feature type="transmembrane region" description="Helical" evidence="1">
    <location>
        <begin position="67"/>
        <end position="91"/>
    </location>
</feature>
<evidence type="ECO:0000313" key="3">
    <source>
        <dbReference type="Proteomes" id="UP000237655"/>
    </source>
</evidence>